<dbReference type="RefSeq" id="WP_013705931.1">
    <property type="nucleotide sequence ID" value="NC_015388.1"/>
</dbReference>
<dbReference type="HOGENOM" id="CLU_038371_0_0_7"/>
<dbReference type="eggNOG" id="COG0859">
    <property type="taxonomic scope" value="Bacteria"/>
</dbReference>
<evidence type="ECO:0000256" key="10">
    <source>
        <dbReference type="ARBA" id="ARBA00044041"/>
    </source>
</evidence>
<dbReference type="InterPro" id="IPR002201">
    <property type="entry name" value="Glyco_trans_9"/>
</dbReference>
<dbReference type="InterPro" id="IPR011908">
    <property type="entry name" value="LipoPS_heptosylTferase-I"/>
</dbReference>
<accession>F2NC23</accession>
<dbReference type="Proteomes" id="UP000000483">
    <property type="component" value="Chromosome"/>
</dbReference>
<dbReference type="InterPro" id="IPR051199">
    <property type="entry name" value="LPS_LOS_Heptosyltrfase"/>
</dbReference>
<keyword evidence="6 16" id="KW-0808">Transferase</keyword>
<comment type="similarity">
    <text evidence="9">Belongs to the glycosyltransferase 9 family.</text>
</comment>
<dbReference type="GO" id="GO:0005886">
    <property type="term" value="C:plasma membrane"/>
    <property type="evidence" value="ECO:0007669"/>
    <property type="project" value="UniProtKB-SubCell"/>
</dbReference>
<reference evidence="17" key="2">
    <citation type="submission" date="2011-03" db="EMBL/GenBank/DDBJ databases">
        <title>The complete genome of Desulfobacca acetoxidans DSM 11109.</title>
        <authorList>
            <consortium name="US DOE Joint Genome Institute (JGI-PGF)"/>
            <person name="Lucas S."/>
            <person name="Copeland A."/>
            <person name="Lapidus A."/>
            <person name="Bruce D."/>
            <person name="Goodwin L."/>
            <person name="Pitluck S."/>
            <person name="Peters L."/>
            <person name="Kyrpides N."/>
            <person name="Mavromatis K."/>
            <person name="Ivanova N."/>
            <person name="Ovchinnikova G."/>
            <person name="Teshima H."/>
            <person name="Detter J.C."/>
            <person name="Han C."/>
            <person name="Land M."/>
            <person name="Hauser L."/>
            <person name="Markowitz V."/>
            <person name="Cheng J.-F."/>
            <person name="Hugenholtz P."/>
            <person name="Woyke T."/>
            <person name="Wu D."/>
            <person name="Spring S."/>
            <person name="Schueler E."/>
            <person name="Brambilla E."/>
            <person name="Klenk H.-P."/>
            <person name="Eisen J.A."/>
        </authorList>
    </citation>
    <scope>NUCLEOTIDE SEQUENCE [LARGE SCALE GENOMIC DNA]</scope>
    <source>
        <strain evidence="17">ATCC 700848 / DSM 11109 / ASRB2</strain>
    </source>
</reference>
<comment type="catalytic activity">
    <reaction evidence="15">
        <text>an alpha-Kdo-(2-&gt;4)-alpha-Kdo-(2-&gt;6)-lipid A + ADP-L-glycero-beta-D-manno-heptose = an L-alpha-D-Hep-(1-&gt;5)-[alpha-Kdo-(2-&gt;4)]-alpha-Kdo-(2-&gt;6)-lipid A + ADP + H(+)</text>
        <dbReference type="Rhea" id="RHEA:74067"/>
        <dbReference type="ChEBI" id="CHEBI:15378"/>
        <dbReference type="ChEBI" id="CHEBI:61506"/>
        <dbReference type="ChEBI" id="CHEBI:176431"/>
        <dbReference type="ChEBI" id="CHEBI:193068"/>
        <dbReference type="ChEBI" id="CHEBI:456216"/>
        <dbReference type="EC" id="2.4.99.23"/>
    </reaction>
</comment>
<name>F2NC23_DESAR</name>
<dbReference type="PANTHER" id="PTHR30160">
    <property type="entry name" value="TETRAACYLDISACCHARIDE 4'-KINASE-RELATED"/>
    <property type="match status" value="1"/>
</dbReference>
<dbReference type="SUPFAM" id="SSF53756">
    <property type="entry name" value="UDP-Glycosyltransferase/glycogen phosphorylase"/>
    <property type="match status" value="1"/>
</dbReference>
<sequence>MAERILLIKLSALGDVIQTLPTLEAIREAHPQAEITWLVEEAAAPVLAGHPALDNILVSRRRTWVAARRSGDLAQAGREFGSLVAAIRQHPFDLVLDLQGLFKSAMWTTLARSSRKIGFDRTREFSYLALTERLPPYDPDEHAVQRYLRTAHYLGAPQGPATFRLALPLGGGGLREPPWRTLSHPLVILHPGARWETKLWPEESFARLADELARKTGAQIVFTGSSNDRPLIGRIRSRLHRAVLDLSGRTTVKELARLMYQADAVVTTDTGPMHLAAAVGAPLVALFGPTAPWRTGPFGPHQVIRTGIRCSPCFRRRCPQPECMNGIAVADVLPVVEQVLETAGRQTHRRLPPHRTGDGQFEIIVQRI</sequence>
<dbReference type="EC" id="2.4.99.24" evidence="11"/>
<dbReference type="Pfam" id="PF01075">
    <property type="entry name" value="Glyco_transf_9"/>
    <property type="match status" value="1"/>
</dbReference>
<evidence type="ECO:0000256" key="6">
    <source>
        <dbReference type="ARBA" id="ARBA00022679"/>
    </source>
</evidence>
<dbReference type="STRING" id="880072.Desac_0948"/>
<dbReference type="PANTHER" id="PTHR30160:SF1">
    <property type="entry name" value="LIPOPOLYSACCHARIDE 1,2-N-ACETYLGLUCOSAMINETRANSFERASE-RELATED"/>
    <property type="match status" value="1"/>
</dbReference>
<evidence type="ECO:0000256" key="4">
    <source>
        <dbReference type="ARBA" id="ARBA00022519"/>
    </source>
</evidence>
<evidence type="ECO:0000256" key="3">
    <source>
        <dbReference type="ARBA" id="ARBA00022475"/>
    </source>
</evidence>
<dbReference type="GO" id="GO:0005829">
    <property type="term" value="C:cytosol"/>
    <property type="evidence" value="ECO:0007669"/>
    <property type="project" value="TreeGrafter"/>
</dbReference>
<comment type="catalytic activity">
    <reaction evidence="14">
        <text>an L-alpha-D-Hep-(1-&gt;5)-[alpha-Kdo-(2-&gt;4)]-alpha-Kdo-(2-&gt;6)-lipid A + ADP-L-glycero-beta-D-manno-heptose = an L-alpha-D-Hep-(1-&gt;3)-L-alpha-D-Hep-(1-&gt;5)-[alpha-Kdo-(2-&gt;4)]-alpha-Kdo-(2-&gt;6)-lipid A + ADP + H(+)</text>
        <dbReference type="Rhea" id="RHEA:74071"/>
        <dbReference type="ChEBI" id="CHEBI:15378"/>
        <dbReference type="ChEBI" id="CHEBI:61506"/>
        <dbReference type="ChEBI" id="CHEBI:193068"/>
        <dbReference type="ChEBI" id="CHEBI:193069"/>
        <dbReference type="ChEBI" id="CHEBI:456216"/>
        <dbReference type="EC" id="2.4.99.24"/>
    </reaction>
</comment>
<dbReference type="NCBIfam" id="TIGR02195">
    <property type="entry name" value="heptsyl_trn_II"/>
    <property type="match status" value="1"/>
</dbReference>
<keyword evidence="3" id="KW-1003">Cell membrane</keyword>
<dbReference type="NCBIfam" id="TIGR02193">
    <property type="entry name" value="heptsyl_trn_I"/>
    <property type="match status" value="1"/>
</dbReference>
<dbReference type="AlphaFoldDB" id="F2NC23"/>
<dbReference type="CDD" id="cd03789">
    <property type="entry name" value="GT9_LPS_heptosyltransferase"/>
    <property type="match status" value="1"/>
</dbReference>
<evidence type="ECO:0000256" key="14">
    <source>
        <dbReference type="ARBA" id="ARBA00047503"/>
    </source>
</evidence>
<protein>
    <recommendedName>
        <fullName evidence="12">Lipopolysaccharide heptosyltransferase 1</fullName>
        <ecNumber evidence="10">2.4.99.23</ecNumber>
        <ecNumber evidence="11">2.4.99.24</ecNumber>
    </recommendedName>
    <alternativeName>
        <fullName evidence="13">ADP-heptose:lipopolysaccharide heptosyltransferase I</fullName>
    </alternativeName>
</protein>
<evidence type="ECO:0000256" key="1">
    <source>
        <dbReference type="ARBA" id="ARBA00004515"/>
    </source>
</evidence>
<reference evidence="16 17" key="1">
    <citation type="journal article" date="2011" name="Stand. Genomic Sci.">
        <title>Complete genome sequence of the acetate-degrading sulfate reducer Desulfobacca acetoxidans type strain (ASRB2).</title>
        <authorList>
            <person name="Goker M."/>
            <person name="Teshima H."/>
            <person name="Lapidus A."/>
            <person name="Nolan M."/>
            <person name="Lucas S."/>
            <person name="Hammon N."/>
            <person name="Deshpande S."/>
            <person name="Cheng J.F."/>
            <person name="Tapia R."/>
            <person name="Han C."/>
            <person name="Goodwin L."/>
            <person name="Pitluck S."/>
            <person name="Huntemann M."/>
            <person name="Liolios K."/>
            <person name="Ivanova N."/>
            <person name="Pagani I."/>
            <person name="Mavromatis K."/>
            <person name="Ovchinikova G."/>
            <person name="Pati A."/>
            <person name="Chen A."/>
            <person name="Palaniappan K."/>
            <person name="Land M."/>
            <person name="Hauser L."/>
            <person name="Brambilla E.M."/>
            <person name="Rohde M."/>
            <person name="Spring S."/>
            <person name="Detter J.C."/>
            <person name="Woyke T."/>
            <person name="Bristow J."/>
            <person name="Eisen J.A."/>
            <person name="Markowitz V."/>
            <person name="Hugenholtz P."/>
            <person name="Kyrpides N.C."/>
            <person name="Klenk H.P."/>
        </authorList>
    </citation>
    <scope>NUCLEOTIDE SEQUENCE [LARGE SCALE GENOMIC DNA]</scope>
    <source>
        <strain evidence="17">ATCC 700848 / DSM 11109 / ASRB2</strain>
    </source>
</reference>
<comment type="pathway">
    <text evidence="2">Bacterial outer membrane biogenesis; LPS core biosynthesis.</text>
</comment>
<keyword evidence="8" id="KW-0472">Membrane</keyword>
<evidence type="ECO:0000313" key="16">
    <source>
        <dbReference type="EMBL" id="AEB08818.1"/>
    </source>
</evidence>
<organism evidence="16 17">
    <name type="scientific">Desulfobacca acetoxidans (strain ATCC 700848 / DSM 11109 / ASRB2)</name>
    <dbReference type="NCBI Taxonomy" id="880072"/>
    <lineage>
        <taxon>Bacteria</taxon>
        <taxon>Pseudomonadati</taxon>
        <taxon>Thermodesulfobacteriota</taxon>
        <taxon>Desulfobaccia</taxon>
        <taxon>Desulfobaccales</taxon>
        <taxon>Desulfobaccaceae</taxon>
        <taxon>Desulfobacca</taxon>
    </lineage>
</organism>
<keyword evidence="5" id="KW-0328">Glycosyltransferase</keyword>
<evidence type="ECO:0000256" key="15">
    <source>
        <dbReference type="ARBA" id="ARBA00049201"/>
    </source>
</evidence>
<keyword evidence="7" id="KW-0448">Lipopolysaccharide biosynthesis</keyword>
<evidence type="ECO:0000256" key="13">
    <source>
        <dbReference type="ARBA" id="ARBA00044330"/>
    </source>
</evidence>
<dbReference type="EMBL" id="CP002629">
    <property type="protein sequence ID" value="AEB08818.1"/>
    <property type="molecule type" value="Genomic_DNA"/>
</dbReference>
<dbReference type="KEGG" id="dao:Desac_0948"/>
<evidence type="ECO:0000256" key="12">
    <source>
        <dbReference type="ARBA" id="ARBA00044190"/>
    </source>
</evidence>
<gene>
    <name evidence="16" type="ordered locus">Desac_0948</name>
</gene>
<evidence type="ECO:0000256" key="2">
    <source>
        <dbReference type="ARBA" id="ARBA00004713"/>
    </source>
</evidence>
<dbReference type="InterPro" id="IPR011910">
    <property type="entry name" value="RfaF"/>
</dbReference>
<keyword evidence="17" id="KW-1185">Reference proteome</keyword>
<evidence type="ECO:0000256" key="5">
    <source>
        <dbReference type="ARBA" id="ARBA00022676"/>
    </source>
</evidence>
<evidence type="ECO:0000256" key="7">
    <source>
        <dbReference type="ARBA" id="ARBA00022985"/>
    </source>
</evidence>
<evidence type="ECO:0000256" key="8">
    <source>
        <dbReference type="ARBA" id="ARBA00023136"/>
    </source>
</evidence>
<evidence type="ECO:0000256" key="9">
    <source>
        <dbReference type="ARBA" id="ARBA00043995"/>
    </source>
</evidence>
<dbReference type="Gene3D" id="3.40.50.2000">
    <property type="entry name" value="Glycogen Phosphorylase B"/>
    <property type="match status" value="2"/>
</dbReference>
<dbReference type="GO" id="GO:0009244">
    <property type="term" value="P:lipopolysaccharide core region biosynthetic process"/>
    <property type="evidence" value="ECO:0007669"/>
    <property type="project" value="InterPro"/>
</dbReference>
<comment type="subcellular location">
    <subcellularLocation>
        <location evidence="1">Cell inner membrane</location>
        <topology evidence="1">Peripheral membrane protein</topology>
        <orientation evidence="1">Cytoplasmic side</orientation>
    </subcellularLocation>
</comment>
<dbReference type="OrthoDB" id="9760688at2"/>
<dbReference type="EC" id="2.4.99.23" evidence="10"/>
<dbReference type="GO" id="GO:0008713">
    <property type="term" value="F:ADP-heptose-lipopolysaccharide heptosyltransferase activity"/>
    <property type="evidence" value="ECO:0007669"/>
    <property type="project" value="UniProtKB-EC"/>
</dbReference>
<keyword evidence="4" id="KW-0997">Cell inner membrane</keyword>
<evidence type="ECO:0000313" key="17">
    <source>
        <dbReference type="Proteomes" id="UP000000483"/>
    </source>
</evidence>
<evidence type="ECO:0000256" key="11">
    <source>
        <dbReference type="ARBA" id="ARBA00044042"/>
    </source>
</evidence>
<proteinExistence type="inferred from homology"/>